<name>A0A6L7ETN2_9ACTN</name>
<dbReference type="Pfam" id="PF04480">
    <property type="entry name" value="DUF559"/>
    <property type="match status" value="1"/>
</dbReference>
<evidence type="ECO:0000259" key="1">
    <source>
        <dbReference type="Pfam" id="PF04480"/>
    </source>
</evidence>
<dbReference type="EMBL" id="WUEK01000008">
    <property type="protein sequence ID" value="MXG90683.1"/>
    <property type="molecule type" value="Genomic_DNA"/>
</dbReference>
<dbReference type="RefSeq" id="WP_160878609.1">
    <property type="nucleotide sequence ID" value="NZ_WUEK01000008.1"/>
</dbReference>
<dbReference type="InterPro" id="IPR007569">
    <property type="entry name" value="DUF559"/>
</dbReference>
<feature type="domain" description="AbiEi antitoxin N-terminal" evidence="2">
    <location>
        <begin position="24"/>
        <end position="58"/>
    </location>
</feature>
<organism evidence="3 4">
    <name type="scientific">Nocardioides flavescens</name>
    <dbReference type="NCBI Taxonomy" id="2691959"/>
    <lineage>
        <taxon>Bacteria</taxon>
        <taxon>Bacillati</taxon>
        <taxon>Actinomycetota</taxon>
        <taxon>Actinomycetes</taxon>
        <taxon>Propionibacteriales</taxon>
        <taxon>Nocardioidaceae</taxon>
        <taxon>Nocardioides</taxon>
    </lineage>
</organism>
<evidence type="ECO:0000313" key="4">
    <source>
        <dbReference type="Proteomes" id="UP000473325"/>
    </source>
</evidence>
<dbReference type="InterPro" id="IPR025159">
    <property type="entry name" value="AbiEi_N"/>
</dbReference>
<gene>
    <name evidence="3" type="ORF">GRQ65_14120</name>
</gene>
<dbReference type="Pfam" id="PF13338">
    <property type="entry name" value="AbiEi_4"/>
    <property type="match status" value="1"/>
</dbReference>
<sequence length="326" mass="36630">MDLDDMVATSRLGPPFPLPADEPFTRREALRSGVTRWDLDRLLTEGLLRRPIHGVYAATLLGDSLALRAACLKLVAPEDAVIVDRHAGWLHGAEMVLRPQEHLQLQPVSMYLPTPGRRLRCALADSGERTFGRGDVIEVAGLQVTSPLRTSWDLGRTRWLDDAVSALDTMLRLRQFSADELIVGVERFKGMRWVTTLRTAATLADARAESPGESVLRLRGLEARLRLVPQLEVWSGDRFIARLDLADETLKLGIEYDGEEWHSSDQQRAADEERRSALRDLGWTILVFTRHEVYGQARTVDLEIAATARALRRQRGAEVVSDLSRR</sequence>
<dbReference type="InterPro" id="IPR011335">
    <property type="entry name" value="Restrct_endonuc-II-like"/>
</dbReference>
<dbReference type="SUPFAM" id="SSF52980">
    <property type="entry name" value="Restriction endonuclease-like"/>
    <property type="match status" value="1"/>
</dbReference>
<evidence type="ECO:0000313" key="3">
    <source>
        <dbReference type="EMBL" id="MXG90683.1"/>
    </source>
</evidence>
<comment type="caution">
    <text evidence="3">The sequence shown here is derived from an EMBL/GenBank/DDBJ whole genome shotgun (WGS) entry which is preliminary data.</text>
</comment>
<feature type="domain" description="DUF559" evidence="1">
    <location>
        <begin position="243"/>
        <end position="305"/>
    </location>
</feature>
<proteinExistence type="predicted"/>
<accession>A0A6L7ETN2</accession>
<keyword evidence="4" id="KW-1185">Reference proteome</keyword>
<dbReference type="Proteomes" id="UP000473325">
    <property type="component" value="Unassembled WGS sequence"/>
</dbReference>
<reference evidence="3 4" key="1">
    <citation type="submission" date="2019-12" db="EMBL/GenBank/DDBJ databases">
        <authorList>
            <person name="Kun Z."/>
        </authorList>
    </citation>
    <scope>NUCLEOTIDE SEQUENCE [LARGE SCALE GENOMIC DNA]</scope>
    <source>
        <strain evidence="3 4">YIM 123512</strain>
    </source>
</reference>
<dbReference type="Gene3D" id="3.40.960.10">
    <property type="entry name" value="VSR Endonuclease"/>
    <property type="match status" value="1"/>
</dbReference>
<dbReference type="AlphaFoldDB" id="A0A6L7ETN2"/>
<protein>
    <submittedName>
        <fullName evidence="3">DUF559 domain-containing protein</fullName>
    </submittedName>
</protein>
<evidence type="ECO:0000259" key="2">
    <source>
        <dbReference type="Pfam" id="PF13338"/>
    </source>
</evidence>